<reference evidence="1" key="1">
    <citation type="submission" date="2023-05" db="EMBL/GenBank/DDBJ databases">
        <authorList>
            <consortium name="ELIXIR-Norway"/>
        </authorList>
    </citation>
    <scope>NUCLEOTIDE SEQUENCE</scope>
</reference>
<sequence>MGCGAHNTGSTAARMPLFLGGKGAWGLSTSSPPHPTPTGIISIGPFVKVGDPTPLSWLGETKVTKTNVLLPPNLLDAGVWLLEGLVGRCLQGRGAVMAFGSALFRGTWPFMFEGYP</sequence>
<evidence type="ECO:0000313" key="1">
    <source>
        <dbReference type="EMBL" id="CAN0087813.1"/>
    </source>
</evidence>
<dbReference type="Proteomes" id="UP001162501">
    <property type="component" value="Chromosome 21"/>
</dbReference>
<evidence type="ECO:0000313" key="2">
    <source>
        <dbReference type="Proteomes" id="UP001162501"/>
    </source>
</evidence>
<gene>
    <name evidence="1" type="ORF">MRATA1EN22A_LOCUS11845</name>
</gene>
<dbReference type="EMBL" id="OX596105">
    <property type="protein sequence ID" value="CAN0087813.1"/>
    <property type="molecule type" value="Genomic_DNA"/>
</dbReference>
<organism evidence="1 2">
    <name type="scientific">Rangifer tarandus platyrhynchus</name>
    <name type="common">Svalbard reindeer</name>
    <dbReference type="NCBI Taxonomy" id="3082113"/>
    <lineage>
        <taxon>Eukaryota</taxon>
        <taxon>Metazoa</taxon>
        <taxon>Chordata</taxon>
        <taxon>Craniata</taxon>
        <taxon>Vertebrata</taxon>
        <taxon>Euteleostomi</taxon>
        <taxon>Mammalia</taxon>
        <taxon>Eutheria</taxon>
        <taxon>Laurasiatheria</taxon>
        <taxon>Artiodactyla</taxon>
        <taxon>Ruminantia</taxon>
        <taxon>Pecora</taxon>
        <taxon>Cervidae</taxon>
        <taxon>Odocoileinae</taxon>
        <taxon>Rangifer</taxon>
    </lineage>
</organism>
<proteinExistence type="predicted"/>
<reference evidence="1" key="2">
    <citation type="submission" date="2025-03" db="EMBL/GenBank/DDBJ databases">
        <authorList>
            <consortium name="ELIXIR-Norway"/>
            <consortium name="Elixir Norway"/>
        </authorList>
    </citation>
    <scope>NUCLEOTIDE SEQUENCE</scope>
</reference>
<accession>A0AC59YYL6</accession>
<protein>
    <submittedName>
        <fullName evidence="1">Uncharacterized protein</fullName>
    </submittedName>
</protein>
<name>A0AC59YYL6_RANTA</name>